<organism evidence="1 2">
    <name type="scientific">Pseudooceanicola atlanticus</name>
    <dbReference type="NCBI Taxonomy" id="1461694"/>
    <lineage>
        <taxon>Bacteria</taxon>
        <taxon>Pseudomonadati</taxon>
        <taxon>Pseudomonadota</taxon>
        <taxon>Alphaproteobacteria</taxon>
        <taxon>Rhodobacterales</taxon>
        <taxon>Paracoccaceae</taxon>
        <taxon>Pseudooceanicola</taxon>
    </lineage>
</organism>
<dbReference type="RefSeq" id="WP_043751027.1">
    <property type="nucleotide sequence ID" value="NZ_AQQX01000006.1"/>
</dbReference>
<evidence type="ECO:0000313" key="1">
    <source>
        <dbReference type="EMBL" id="KGM48023.1"/>
    </source>
</evidence>
<reference evidence="1 2" key="1">
    <citation type="journal article" date="2015" name="Antonie Van Leeuwenhoek">
        <title>Pseudooceanicola atlanticus gen. nov. sp. nov., isolated from surface seawater of the Atlantic Ocean and reclassification of Oceanicola batsensis, Oceanicola marinus, Oceanicola nitratireducens, Oceanicola nanhaiensis, Oceanicola antarcticus and Oceanicola flagellatus, as Pseudooceanicola batsensis comb. nov., Pseudooceanicola marinus comb. nov., Pseudooceanicola nitratireducens comb. nov., Pseudooceanicola nanhaiensis comb. nov., Pseudooceanicola antarcticus comb. nov., and Pseudooceanicola flagellatus comb. nov.</title>
        <authorList>
            <person name="Lai Q."/>
            <person name="Li G."/>
            <person name="Liu X."/>
            <person name="Du Y."/>
            <person name="Sun F."/>
            <person name="Shao Z."/>
        </authorList>
    </citation>
    <scope>NUCLEOTIDE SEQUENCE [LARGE SCALE GENOMIC DNA]</scope>
    <source>
        <strain evidence="1 2">22II-s11g</strain>
    </source>
</reference>
<sequence length="269" mass="29348">MTFTAQQEATQAGLIFNDDCLFDIQPLRDHAIEAMTAYGLRPVSNPATTFDSVRIDAGALAVKIDILDGLTDEETSRIQVSVEQARTSEALHPETRVALLAEILSLLIEQTGGQTVDWQPSNVCIAAAKFQSAFTPIRYRKPEDVTQPERIMPRRVRPGHKTTGPMTQKTLIASMPKDVPLGIRPQPEELTEIFRDDCPADKTEETIDLPARLATWTVTASVGVMNPAIGIPLAAYNALKGEDVRVSAHALTLTAAFFGSSTLGFLPFF</sequence>
<dbReference type="eggNOG" id="ENOG50319DJ">
    <property type="taxonomic scope" value="Bacteria"/>
</dbReference>
<protein>
    <submittedName>
        <fullName evidence="1">Uncharacterized protein</fullName>
    </submittedName>
</protein>
<proteinExistence type="predicted"/>
<dbReference type="OrthoDB" id="7862716at2"/>
<comment type="caution">
    <text evidence="1">The sequence shown here is derived from an EMBL/GenBank/DDBJ whole genome shotgun (WGS) entry which is preliminary data.</text>
</comment>
<dbReference type="Proteomes" id="UP000030004">
    <property type="component" value="Unassembled WGS sequence"/>
</dbReference>
<evidence type="ECO:0000313" key="2">
    <source>
        <dbReference type="Proteomes" id="UP000030004"/>
    </source>
</evidence>
<accession>A0A0A0ED47</accession>
<dbReference type="AlphaFoldDB" id="A0A0A0ED47"/>
<gene>
    <name evidence="1" type="ORF">ATO9_15655</name>
</gene>
<keyword evidence="2" id="KW-1185">Reference proteome</keyword>
<name>A0A0A0ED47_9RHOB</name>
<dbReference type="EMBL" id="AQQX01000006">
    <property type="protein sequence ID" value="KGM48023.1"/>
    <property type="molecule type" value="Genomic_DNA"/>
</dbReference>